<dbReference type="EC" id="7.2.2.3" evidence="20"/>
<comment type="similarity">
    <text evidence="19">Belongs to the cation transport ATPase (P-type) (TC 3.A.3) family. Type IID subfamily.</text>
</comment>
<dbReference type="InterPro" id="IPR023298">
    <property type="entry name" value="ATPase_P-typ_TM_dom_sf"/>
</dbReference>
<dbReference type="SFLD" id="SFLDG00002">
    <property type="entry name" value="C1.7:_P-type_atpase_like"/>
    <property type="match status" value="1"/>
</dbReference>
<comment type="cofactor">
    <cofactor evidence="1">
        <name>Mg(2+)</name>
        <dbReference type="ChEBI" id="CHEBI:18420"/>
    </cofactor>
</comment>
<dbReference type="NCBIfam" id="TIGR01523">
    <property type="entry name" value="ATPase-IID_K-Na"/>
    <property type="match status" value="1"/>
</dbReference>
<dbReference type="InterPro" id="IPR008250">
    <property type="entry name" value="ATPase_P-typ_transduc_dom_A_sf"/>
</dbReference>
<evidence type="ECO:0000256" key="16">
    <source>
        <dbReference type="ARBA" id="ARBA00023065"/>
    </source>
</evidence>
<comment type="caution">
    <text evidence="26">The sequence shown here is derived from an EMBL/GenBank/DDBJ whole genome shotgun (WGS) entry which is preliminary data.</text>
</comment>
<dbReference type="InterPro" id="IPR004014">
    <property type="entry name" value="ATPase_P-typ_cation-transptr_N"/>
</dbReference>
<reference evidence="26 27" key="1">
    <citation type="submission" date="2023-08" db="EMBL/GenBank/DDBJ databases">
        <title>Black Yeasts Isolated from many extreme environments.</title>
        <authorList>
            <person name="Coleine C."/>
            <person name="Stajich J.E."/>
            <person name="Selbmann L."/>
        </authorList>
    </citation>
    <scope>NUCLEOTIDE SEQUENCE [LARGE SCALE GENOMIC DNA]</scope>
    <source>
        <strain evidence="26 27">CCFEE 5792</strain>
    </source>
</reference>
<evidence type="ECO:0000256" key="7">
    <source>
        <dbReference type="ARBA" id="ARBA00022692"/>
    </source>
</evidence>
<comment type="subcellular location">
    <subcellularLocation>
        <location evidence="2">Cell membrane</location>
        <topology evidence="2">Multi-pass membrane protein</topology>
    </subcellularLocation>
</comment>
<dbReference type="InterPro" id="IPR059000">
    <property type="entry name" value="ATPase_P-type_domA"/>
</dbReference>
<protein>
    <recommendedName>
        <fullName evidence="20">P-type Na(+) transporter</fullName>
        <ecNumber evidence="20">7.2.2.3</ecNumber>
    </recommendedName>
</protein>
<keyword evidence="9" id="KW-0547">Nucleotide-binding</keyword>
<dbReference type="FunFam" id="2.70.150.10:FF:000160">
    <property type="entry name" value="Sarcoplasmic/endoplasmic reticulum calcium ATPase 1"/>
    <property type="match status" value="1"/>
</dbReference>
<keyword evidence="18" id="KW-0739">Sodium transport</keyword>
<evidence type="ECO:0000256" key="17">
    <source>
        <dbReference type="ARBA" id="ARBA00023136"/>
    </source>
</evidence>
<dbReference type="InterPro" id="IPR006414">
    <property type="entry name" value="P-type_ATPase_IID"/>
</dbReference>
<dbReference type="SUPFAM" id="SSF81665">
    <property type="entry name" value="Calcium ATPase, transmembrane domain M"/>
    <property type="match status" value="1"/>
</dbReference>
<evidence type="ECO:0000256" key="1">
    <source>
        <dbReference type="ARBA" id="ARBA00001946"/>
    </source>
</evidence>
<dbReference type="RefSeq" id="XP_064701936.1">
    <property type="nucleotide sequence ID" value="XM_064852031.1"/>
</dbReference>
<keyword evidence="12" id="KW-0630">Potassium</keyword>
<feature type="transmembrane region" description="Helical" evidence="24">
    <location>
        <begin position="874"/>
        <end position="901"/>
    </location>
</feature>
<evidence type="ECO:0000256" key="14">
    <source>
        <dbReference type="ARBA" id="ARBA00022989"/>
    </source>
</evidence>
<dbReference type="GeneID" id="89976649"/>
<feature type="transmembrane region" description="Helical" evidence="24">
    <location>
        <begin position="972"/>
        <end position="995"/>
    </location>
</feature>
<dbReference type="SUPFAM" id="SSF56784">
    <property type="entry name" value="HAD-like"/>
    <property type="match status" value="1"/>
</dbReference>
<feature type="region of interest" description="Disordered" evidence="23">
    <location>
        <begin position="411"/>
        <end position="451"/>
    </location>
</feature>
<evidence type="ECO:0000256" key="6">
    <source>
        <dbReference type="ARBA" id="ARBA00022553"/>
    </source>
</evidence>
<evidence type="ECO:0000256" key="15">
    <source>
        <dbReference type="ARBA" id="ARBA00023053"/>
    </source>
</evidence>
<evidence type="ECO:0000256" key="9">
    <source>
        <dbReference type="ARBA" id="ARBA00022741"/>
    </source>
</evidence>
<gene>
    <name evidence="26" type="ORF">LTR84_008486</name>
</gene>
<dbReference type="AlphaFoldDB" id="A0AAV9MXC2"/>
<evidence type="ECO:0000256" key="3">
    <source>
        <dbReference type="ARBA" id="ARBA00022448"/>
    </source>
</evidence>
<evidence type="ECO:0000256" key="23">
    <source>
        <dbReference type="SAM" id="MobiDB-lite"/>
    </source>
</evidence>
<evidence type="ECO:0000256" key="19">
    <source>
        <dbReference type="ARBA" id="ARBA00035017"/>
    </source>
</evidence>
<dbReference type="PRINTS" id="PR00120">
    <property type="entry name" value="HATPASE"/>
</dbReference>
<dbReference type="Pfam" id="PF00122">
    <property type="entry name" value="E1-E2_ATPase"/>
    <property type="match status" value="1"/>
</dbReference>
<dbReference type="FunFam" id="3.40.1110.10:FF:000039">
    <property type="entry name" value="Sodium P-type ATPase"/>
    <property type="match status" value="1"/>
</dbReference>
<evidence type="ECO:0000256" key="20">
    <source>
        <dbReference type="ARBA" id="ARBA00035029"/>
    </source>
</evidence>
<dbReference type="InterPro" id="IPR044492">
    <property type="entry name" value="P_typ_ATPase_HD_dom"/>
</dbReference>
<evidence type="ECO:0000256" key="11">
    <source>
        <dbReference type="ARBA" id="ARBA00022842"/>
    </source>
</evidence>
<sequence length="1079" mass="117571">MGNKKTEELLASHVSGQANKAMSKPAHSLTFKEVLEELGASGIDGLSPDQAEKRLEEYGKNELDNGPGVNPTKILVRQIANAMMLVLLLAMGVSFGIGSYIEGGVVAGIIGLNIVIGFMQEYSAEKTMDSLRSLSSPTSSVIRHGESMVIPTIHVVPGDMVELKTGDTVPADIRLMEVMNFETDEALLTGESLPVQKDADEVFDENIGPGDRLNVAYSSSNVTKGRARGVVFATGMYTEIGSIAAALRKSNSKVREPKKTPDGKVKPHRQAQAWGLTAGDFIGAFLGVNVGTPLQRKLSQLAIGLFGIAVVFAIIVLAANNFSNNREVIIYAVATGLSMIPASLIVVLTITMAAGTKRMVERNVIVRKLNALEALGAVTDICSDKTGTLTQGRMVVKKAWIPARGTYSVGESNDPFDPTSAALYHSKAPPSSDDSSSEYDVAPDEDDKKTHDQLLQDNTPLEEFLKVASLANLATVYKSTEGEGWTARGDPTEIAIQVFASRFDWNRKKLTEGDKADWHLIMEYPFSSDVKKMSVIFEQKSSGKKLAFSKGAVERVIDSCTTIDLEGTNEPVELTSEVSDQILANMESLASQGLRVLALASKFYDGAADSDARPQVESELTFRGLVGLYDPPRPESKGAVKRCHRAGVGVHMLTGDHPGTALAIAKQIGIVPDKLNVVSKEVSDNMVTTAAQFDRLTDQEIDDLPVLPLVIARCAPQTKVRMIDALHRREMFAAMTGDGVNDSPSLKRADVGIAMGQGGSDVAKDASDIILTDDNFASILNAVEEGRRIFDNIQKFVLHLLAQNIAQACTLLIGLAFKDSSGLSVFPLSPVEIMWVIMITSGLPDMGLGLEIAAPDILQRPPQNLKRGIFTNELIVDMLVYGLWMAALCLSSFSLVAFGFGDGNMGENCNATYSEACDTVFRARATTFVSMTWFSLFLAWELINFRRSFFRMQPKSKKYFTQWMADVWRNKFLFYSVMFGYVSIFLILYCPVINHDVFKHTGISWEWAIVIIQALLFFGGIESWKWAKRIFFRRRAKKAGGGRARRLSSVVFDAYAGITPGQVPDDDDVSVVSDASEKV</sequence>
<keyword evidence="13" id="KW-1278">Translocase</keyword>
<keyword evidence="8" id="KW-0479">Metal-binding</keyword>
<comment type="catalytic activity">
    <reaction evidence="22">
        <text>Na(+)(in) + ATP + H2O = Na(+)(out) + ADP + phosphate + H(+)</text>
        <dbReference type="Rhea" id="RHEA:14633"/>
        <dbReference type="ChEBI" id="CHEBI:15377"/>
        <dbReference type="ChEBI" id="CHEBI:15378"/>
        <dbReference type="ChEBI" id="CHEBI:29101"/>
        <dbReference type="ChEBI" id="CHEBI:30616"/>
        <dbReference type="ChEBI" id="CHEBI:43474"/>
        <dbReference type="ChEBI" id="CHEBI:456216"/>
        <dbReference type="EC" id="7.2.2.3"/>
    </reaction>
    <physiologicalReaction direction="left-to-right" evidence="22">
        <dbReference type="Rhea" id="RHEA:14634"/>
    </physiologicalReaction>
</comment>
<evidence type="ECO:0000256" key="4">
    <source>
        <dbReference type="ARBA" id="ARBA00022475"/>
    </source>
</evidence>
<dbReference type="Proteomes" id="UP001358417">
    <property type="component" value="Unassembled WGS sequence"/>
</dbReference>
<dbReference type="SFLD" id="SFLDF00027">
    <property type="entry name" value="p-type_atpase"/>
    <property type="match status" value="1"/>
</dbReference>
<keyword evidence="15" id="KW-0915">Sodium</keyword>
<dbReference type="Pfam" id="PF13246">
    <property type="entry name" value="Cation_ATPase"/>
    <property type="match status" value="1"/>
</dbReference>
<dbReference type="PRINTS" id="PR00119">
    <property type="entry name" value="CATATPASE"/>
</dbReference>
<feature type="transmembrane region" description="Helical" evidence="24">
    <location>
        <begin position="328"/>
        <end position="353"/>
    </location>
</feature>
<dbReference type="EMBL" id="JAVRRD010000031">
    <property type="protein sequence ID" value="KAK5046342.1"/>
    <property type="molecule type" value="Genomic_DNA"/>
</dbReference>
<dbReference type="SUPFAM" id="SSF81660">
    <property type="entry name" value="Metal cation-transporting ATPase, ATP-binding domain N"/>
    <property type="match status" value="1"/>
</dbReference>
<feature type="transmembrane region" description="Helical" evidence="24">
    <location>
        <begin position="1007"/>
        <end position="1027"/>
    </location>
</feature>
<dbReference type="GO" id="GO:0005886">
    <property type="term" value="C:plasma membrane"/>
    <property type="evidence" value="ECO:0007669"/>
    <property type="project" value="UniProtKB-SubCell"/>
</dbReference>
<evidence type="ECO:0000256" key="12">
    <source>
        <dbReference type="ARBA" id="ARBA00022958"/>
    </source>
</evidence>
<dbReference type="FunFam" id="1.20.1110.10:FF:000020">
    <property type="entry name" value="Sodium ion P-type ATPase"/>
    <property type="match status" value="1"/>
</dbReference>
<feature type="domain" description="Cation-transporting P-type ATPase N-terminal" evidence="25">
    <location>
        <begin position="25"/>
        <end position="99"/>
    </location>
</feature>
<dbReference type="FunFam" id="1.20.1110.10:FF:000015">
    <property type="entry name" value="Sodium ion P-type ATPase"/>
    <property type="match status" value="1"/>
</dbReference>
<dbReference type="InterPro" id="IPR023299">
    <property type="entry name" value="ATPase_P-typ_cyto_dom_N"/>
</dbReference>
<evidence type="ECO:0000256" key="8">
    <source>
        <dbReference type="ARBA" id="ARBA00022723"/>
    </source>
</evidence>
<keyword evidence="7 24" id="KW-0812">Transmembrane</keyword>
<feature type="transmembrane region" description="Helical" evidence="24">
    <location>
        <begin position="921"/>
        <end position="943"/>
    </location>
</feature>
<evidence type="ECO:0000259" key="25">
    <source>
        <dbReference type="SMART" id="SM00831"/>
    </source>
</evidence>
<keyword evidence="27" id="KW-1185">Reference proteome</keyword>
<organism evidence="26 27">
    <name type="scientific">Exophiala bonariae</name>
    <dbReference type="NCBI Taxonomy" id="1690606"/>
    <lineage>
        <taxon>Eukaryota</taxon>
        <taxon>Fungi</taxon>
        <taxon>Dikarya</taxon>
        <taxon>Ascomycota</taxon>
        <taxon>Pezizomycotina</taxon>
        <taxon>Eurotiomycetes</taxon>
        <taxon>Chaetothyriomycetidae</taxon>
        <taxon>Chaetothyriales</taxon>
        <taxon>Herpotrichiellaceae</taxon>
        <taxon>Exophiala</taxon>
    </lineage>
</organism>
<feature type="transmembrane region" description="Helical" evidence="24">
    <location>
        <begin position="301"/>
        <end position="322"/>
    </location>
</feature>
<dbReference type="InterPro" id="IPR006068">
    <property type="entry name" value="ATPase_P-typ_cation-transptr_C"/>
</dbReference>
<dbReference type="FunFam" id="3.40.50.1000:FF:000047">
    <property type="entry name" value="Sodium P-type ATPase"/>
    <property type="match status" value="1"/>
</dbReference>
<keyword evidence="10" id="KW-0067">ATP-binding</keyword>
<dbReference type="PROSITE" id="PS00154">
    <property type="entry name" value="ATPASE_E1_E2"/>
    <property type="match status" value="1"/>
</dbReference>
<keyword evidence="4" id="KW-1003">Cell membrane</keyword>
<dbReference type="InterPro" id="IPR036412">
    <property type="entry name" value="HAD-like_sf"/>
</dbReference>
<keyword evidence="14 24" id="KW-1133">Transmembrane helix</keyword>
<dbReference type="InterPro" id="IPR001757">
    <property type="entry name" value="P_typ_ATPase"/>
</dbReference>
<keyword evidence="6" id="KW-0597">Phosphoprotein</keyword>
<comment type="catalytic activity">
    <reaction evidence="21">
        <text>K(+)(in) + ATP + H2O = K(+)(out) + ADP + phosphate + H(+)</text>
        <dbReference type="Rhea" id="RHEA:75815"/>
        <dbReference type="ChEBI" id="CHEBI:15377"/>
        <dbReference type="ChEBI" id="CHEBI:15378"/>
        <dbReference type="ChEBI" id="CHEBI:29103"/>
        <dbReference type="ChEBI" id="CHEBI:30616"/>
        <dbReference type="ChEBI" id="CHEBI:43474"/>
        <dbReference type="ChEBI" id="CHEBI:456216"/>
    </reaction>
</comment>
<dbReference type="SMART" id="SM00831">
    <property type="entry name" value="Cation_ATPase_N"/>
    <property type="match status" value="1"/>
</dbReference>
<dbReference type="CDD" id="cd02086">
    <property type="entry name" value="P-type_ATPase_Na_ENA"/>
    <property type="match status" value="1"/>
</dbReference>
<evidence type="ECO:0000256" key="18">
    <source>
        <dbReference type="ARBA" id="ARBA00023201"/>
    </source>
</evidence>
<dbReference type="GO" id="GO:0008554">
    <property type="term" value="F:P-type sodium transporter activity"/>
    <property type="evidence" value="ECO:0007669"/>
    <property type="project" value="UniProtKB-EC"/>
</dbReference>
<dbReference type="SFLD" id="SFLDS00003">
    <property type="entry name" value="Haloacid_Dehalogenase"/>
    <property type="match status" value="1"/>
</dbReference>
<evidence type="ECO:0000256" key="13">
    <source>
        <dbReference type="ARBA" id="ARBA00022967"/>
    </source>
</evidence>
<accession>A0AAV9MXC2</accession>
<feature type="compositionally biased region" description="Acidic residues" evidence="23">
    <location>
        <begin position="435"/>
        <end position="445"/>
    </location>
</feature>
<proteinExistence type="inferred from homology"/>
<evidence type="ECO:0000313" key="26">
    <source>
        <dbReference type="EMBL" id="KAK5046342.1"/>
    </source>
</evidence>
<name>A0AAV9MXC2_9EURO</name>
<evidence type="ECO:0000256" key="10">
    <source>
        <dbReference type="ARBA" id="ARBA00022840"/>
    </source>
</evidence>
<dbReference type="Pfam" id="PF00690">
    <property type="entry name" value="Cation_ATPase_N"/>
    <property type="match status" value="1"/>
</dbReference>
<evidence type="ECO:0000256" key="21">
    <source>
        <dbReference type="ARBA" id="ARBA00048599"/>
    </source>
</evidence>
<dbReference type="InterPro" id="IPR018303">
    <property type="entry name" value="ATPase_P-typ_P_site"/>
</dbReference>
<keyword evidence="16" id="KW-0406">Ion transport</keyword>
<evidence type="ECO:0000256" key="22">
    <source>
        <dbReference type="ARBA" id="ARBA00049499"/>
    </source>
</evidence>
<dbReference type="GO" id="GO:0005524">
    <property type="term" value="F:ATP binding"/>
    <property type="evidence" value="ECO:0007669"/>
    <property type="project" value="UniProtKB-KW"/>
</dbReference>
<keyword evidence="3" id="KW-0813">Transport</keyword>
<keyword evidence="17 24" id="KW-0472">Membrane</keyword>
<evidence type="ECO:0000256" key="5">
    <source>
        <dbReference type="ARBA" id="ARBA00022538"/>
    </source>
</evidence>
<dbReference type="Gene3D" id="3.40.1110.10">
    <property type="entry name" value="Calcium-transporting ATPase, cytoplasmic domain N"/>
    <property type="match status" value="1"/>
</dbReference>
<keyword evidence="5" id="KW-0633">Potassium transport</keyword>
<dbReference type="NCBIfam" id="TIGR01494">
    <property type="entry name" value="ATPase_P-type"/>
    <property type="match status" value="2"/>
</dbReference>
<dbReference type="Gene3D" id="1.20.1110.10">
    <property type="entry name" value="Calcium-transporting ATPase, transmembrane domain"/>
    <property type="match status" value="2"/>
</dbReference>
<evidence type="ECO:0000256" key="24">
    <source>
        <dbReference type="SAM" id="Phobius"/>
    </source>
</evidence>
<dbReference type="SUPFAM" id="SSF81653">
    <property type="entry name" value="Calcium ATPase, transduction domain A"/>
    <property type="match status" value="1"/>
</dbReference>
<keyword evidence="11" id="KW-0460">Magnesium</keyword>
<dbReference type="Pfam" id="PF00689">
    <property type="entry name" value="Cation_ATPase_C"/>
    <property type="match status" value="1"/>
</dbReference>
<dbReference type="GO" id="GO:0016887">
    <property type="term" value="F:ATP hydrolysis activity"/>
    <property type="evidence" value="ECO:0007669"/>
    <property type="project" value="InterPro"/>
</dbReference>
<dbReference type="GO" id="GO:0006813">
    <property type="term" value="P:potassium ion transport"/>
    <property type="evidence" value="ECO:0007669"/>
    <property type="project" value="UniProtKB-KW"/>
</dbReference>
<evidence type="ECO:0000313" key="27">
    <source>
        <dbReference type="Proteomes" id="UP001358417"/>
    </source>
</evidence>
<feature type="transmembrane region" description="Helical" evidence="24">
    <location>
        <begin position="79"/>
        <end position="97"/>
    </location>
</feature>
<dbReference type="GO" id="GO:0046872">
    <property type="term" value="F:metal ion binding"/>
    <property type="evidence" value="ECO:0007669"/>
    <property type="project" value="UniProtKB-KW"/>
</dbReference>
<dbReference type="Gene3D" id="2.70.150.10">
    <property type="entry name" value="Calcium-transporting ATPase, cytoplasmic transduction domain A"/>
    <property type="match status" value="1"/>
</dbReference>
<evidence type="ECO:0000256" key="2">
    <source>
        <dbReference type="ARBA" id="ARBA00004651"/>
    </source>
</evidence>
<dbReference type="PANTHER" id="PTHR42861">
    <property type="entry name" value="CALCIUM-TRANSPORTING ATPASE"/>
    <property type="match status" value="1"/>
</dbReference>
<feature type="transmembrane region" description="Helical" evidence="24">
    <location>
        <begin position="103"/>
        <end position="122"/>
    </location>
</feature>